<reference evidence="2 3" key="1">
    <citation type="submission" date="2018-08" db="EMBL/GenBank/DDBJ databases">
        <title>The multiple taxonomic identification of Sphingomonas gilva.</title>
        <authorList>
            <person name="Zhu D."/>
            <person name="Zheng S."/>
        </authorList>
    </citation>
    <scope>NUCLEOTIDE SEQUENCE [LARGE SCALE GENOMIC DNA]</scope>
    <source>
        <strain evidence="2 3">ZDH117</strain>
    </source>
</reference>
<dbReference type="AlphaFoldDB" id="A0A396RRA4"/>
<dbReference type="OrthoDB" id="9779968at2"/>
<dbReference type="EMBL" id="QWLV01000002">
    <property type="protein sequence ID" value="RHW18536.1"/>
    <property type="molecule type" value="Genomic_DNA"/>
</dbReference>
<dbReference type="InterPro" id="IPR006311">
    <property type="entry name" value="TAT_signal"/>
</dbReference>
<accession>A0A396RRA4</accession>
<gene>
    <name evidence="2" type="ORF">D1610_05955</name>
</gene>
<dbReference type="PROSITE" id="PS51318">
    <property type="entry name" value="TAT"/>
    <property type="match status" value="1"/>
</dbReference>
<sequence length="382" mass="39517">MMDRRNLLRTGAIGAAAALFAPRIAFAAAPTDKRFVFIIQRGAADGLGIVVPVGDPAFAGQRGVLADIAEGGLKLDSTFTLHPMLAETGKLYGAKQALFAHAVASPYRERSHFDGQNVLESGGKGPYALKDGWLNRMLALLPEADARALAIAAAIPLALRGTREVASYAPSNLPDASDDLLQRVSMLYQGDAQLHGLWEQALATRTLTGDLAADNGRNAAATGALAARLMAPANGARIAMIETGGWDTHSGQKARLGAQLRGLDAMIGAIRTGLGAEWANTMVLVATEFGRTVAVNGTNGTDHGTASAAMLLGGGVKGGRVIADWPGLAQASLYEGRDLRPTGDLDGFIAGAVAAHFGLEPARVLPTLFPQSTAAQPVEGLA</sequence>
<dbReference type="Proteomes" id="UP000266693">
    <property type="component" value="Unassembled WGS sequence"/>
</dbReference>
<feature type="signal peptide" evidence="1">
    <location>
        <begin position="1"/>
        <end position="27"/>
    </location>
</feature>
<dbReference type="PANTHER" id="PTHR43737:SF1">
    <property type="entry name" value="DUF1501 DOMAIN-CONTAINING PROTEIN"/>
    <property type="match status" value="1"/>
</dbReference>
<evidence type="ECO:0000313" key="3">
    <source>
        <dbReference type="Proteomes" id="UP000266693"/>
    </source>
</evidence>
<keyword evidence="1" id="KW-0732">Signal</keyword>
<feature type="chain" id="PRO_5017432359" evidence="1">
    <location>
        <begin position="28"/>
        <end position="382"/>
    </location>
</feature>
<keyword evidence="3" id="KW-1185">Reference proteome</keyword>
<dbReference type="Pfam" id="PF07394">
    <property type="entry name" value="DUF1501"/>
    <property type="match status" value="1"/>
</dbReference>
<evidence type="ECO:0000256" key="1">
    <source>
        <dbReference type="SAM" id="SignalP"/>
    </source>
</evidence>
<dbReference type="RefSeq" id="WP_118863726.1">
    <property type="nucleotide sequence ID" value="NZ_QWLV01000002.1"/>
</dbReference>
<name>A0A396RRA4_9SPHN</name>
<proteinExistence type="predicted"/>
<dbReference type="PANTHER" id="PTHR43737">
    <property type="entry name" value="BLL7424 PROTEIN"/>
    <property type="match status" value="1"/>
</dbReference>
<evidence type="ECO:0000313" key="2">
    <source>
        <dbReference type="EMBL" id="RHW18536.1"/>
    </source>
</evidence>
<protein>
    <submittedName>
        <fullName evidence="2">DUF1501 domain-containing protein</fullName>
    </submittedName>
</protein>
<organism evidence="2 3">
    <name type="scientific">Sphingomonas gilva</name>
    <dbReference type="NCBI Taxonomy" id="2305907"/>
    <lineage>
        <taxon>Bacteria</taxon>
        <taxon>Pseudomonadati</taxon>
        <taxon>Pseudomonadota</taxon>
        <taxon>Alphaproteobacteria</taxon>
        <taxon>Sphingomonadales</taxon>
        <taxon>Sphingomonadaceae</taxon>
        <taxon>Sphingomonas</taxon>
    </lineage>
</organism>
<comment type="caution">
    <text evidence="2">The sequence shown here is derived from an EMBL/GenBank/DDBJ whole genome shotgun (WGS) entry which is preliminary data.</text>
</comment>
<dbReference type="InterPro" id="IPR010869">
    <property type="entry name" value="DUF1501"/>
</dbReference>